<feature type="repeat" description="PPR" evidence="3">
    <location>
        <begin position="464"/>
        <end position="498"/>
    </location>
</feature>
<feature type="repeat" description="PPR" evidence="3">
    <location>
        <begin position="785"/>
        <end position="819"/>
    </location>
</feature>
<dbReference type="GO" id="GO:0003729">
    <property type="term" value="F:mRNA binding"/>
    <property type="evidence" value="ECO:0007669"/>
    <property type="project" value="TreeGrafter"/>
</dbReference>
<dbReference type="EMBL" id="PKPP01003309">
    <property type="protein sequence ID" value="PWA70080.1"/>
    <property type="molecule type" value="Genomic_DNA"/>
</dbReference>
<dbReference type="Gene3D" id="1.25.40.10">
    <property type="entry name" value="Tetratricopeptide repeat domain"/>
    <property type="match status" value="5"/>
</dbReference>
<dbReference type="InterPro" id="IPR051240">
    <property type="entry name" value="Mito_RNA-Proc/Resp"/>
</dbReference>
<dbReference type="InterPro" id="IPR029058">
    <property type="entry name" value="AB_hydrolase_fold"/>
</dbReference>
<dbReference type="InterPro" id="IPR000073">
    <property type="entry name" value="AB_hydrolase_1"/>
</dbReference>
<dbReference type="Pfam" id="PF13041">
    <property type="entry name" value="PPR_2"/>
    <property type="match status" value="3"/>
</dbReference>
<dbReference type="InterPro" id="IPR029063">
    <property type="entry name" value="SAM-dependent_MTases_sf"/>
</dbReference>
<feature type="repeat" description="PPR" evidence="3">
    <location>
        <begin position="499"/>
        <end position="533"/>
    </location>
</feature>
<dbReference type="PANTHER" id="PTHR47933">
    <property type="entry name" value="PENTATRICOPEPTIDE REPEAT-CONTAINING PROTEIN 1, MITOCHONDRIAL"/>
    <property type="match status" value="1"/>
</dbReference>
<feature type="repeat" description="PPR" evidence="3">
    <location>
        <begin position="429"/>
        <end position="463"/>
    </location>
</feature>
<keyword evidence="7" id="KW-1185">Reference proteome</keyword>
<comment type="similarity">
    <text evidence="1">Belongs to the PPR family. P subfamily.</text>
</comment>
<feature type="repeat" description="PPR" evidence="3">
    <location>
        <begin position="324"/>
        <end position="358"/>
    </location>
</feature>
<feature type="repeat" description="PPR" evidence="3">
    <location>
        <begin position="820"/>
        <end position="854"/>
    </location>
</feature>
<evidence type="ECO:0000256" key="4">
    <source>
        <dbReference type="SAM" id="MobiDB-lite"/>
    </source>
</evidence>
<reference evidence="6 7" key="1">
    <citation type="journal article" date="2018" name="Mol. Plant">
        <title>The genome of Artemisia annua provides insight into the evolution of Asteraceae family and artemisinin biosynthesis.</title>
        <authorList>
            <person name="Shen Q."/>
            <person name="Zhang L."/>
            <person name="Liao Z."/>
            <person name="Wang S."/>
            <person name="Yan T."/>
            <person name="Shi P."/>
            <person name="Liu M."/>
            <person name="Fu X."/>
            <person name="Pan Q."/>
            <person name="Wang Y."/>
            <person name="Lv Z."/>
            <person name="Lu X."/>
            <person name="Zhang F."/>
            <person name="Jiang W."/>
            <person name="Ma Y."/>
            <person name="Chen M."/>
            <person name="Hao X."/>
            <person name="Li L."/>
            <person name="Tang Y."/>
            <person name="Lv G."/>
            <person name="Zhou Y."/>
            <person name="Sun X."/>
            <person name="Brodelius P.E."/>
            <person name="Rose J.K.C."/>
            <person name="Tang K."/>
        </authorList>
    </citation>
    <scope>NUCLEOTIDE SEQUENCE [LARGE SCALE GENOMIC DNA]</scope>
    <source>
        <strain evidence="7">cv. Huhao1</strain>
        <tissue evidence="6">Leaf</tissue>
    </source>
</reference>
<dbReference type="OrthoDB" id="185373at2759"/>
<feature type="repeat" description="PPR" evidence="3">
    <location>
        <begin position="715"/>
        <end position="749"/>
    </location>
</feature>
<feature type="domain" description="AB hydrolase-1" evidence="5">
    <location>
        <begin position="903"/>
        <end position="1144"/>
    </location>
</feature>
<evidence type="ECO:0000256" key="2">
    <source>
        <dbReference type="ARBA" id="ARBA00022737"/>
    </source>
</evidence>
<keyword evidence="2" id="KW-0677">Repeat</keyword>
<evidence type="ECO:0000256" key="3">
    <source>
        <dbReference type="PROSITE-ProRule" id="PRU00708"/>
    </source>
</evidence>
<dbReference type="Pfam" id="PF01535">
    <property type="entry name" value="PPR"/>
    <property type="match status" value="5"/>
</dbReference>
<dbReference type="Pfam" id="PF00561">
    <property type="entry name" value="Abhydrolase_1"/>
    <property type="match status" value="1"/>
</dbReference>
<feature type="compositionally biased region" description="Low complexity" evidence="4">
    <location>
        <begin position="199"/>
        <end position="218"/>
    </location>
</feature>
<protein>
    <submittedName>
        <fullName evidence="6">Pentatricopeptide repeat (PPR) superfamily protein</fullName>
    </submittedName>
</protein>
<feature type="repeat" description="PPR" evidence="3">
    <location>
        <begin position="750"/>
        <end position="784"/>
    </location>
</feature>
<dbReference type="PANTHER" id="PTHR47933:SF11">
    <property type="entry name" value="PENTATRICOPEPTIDE REPEAT-CONTAINING PROTEIN 2"/>
    <property type="match status" value="1"/>
</dbReference>
<dbReference type="InterPro" id="IPR002885">
    <property type="entry name" value="PPR_rpt"/>
</dbReference>
<feature type="region of interest" description="Disordered" evidence="4">
    <location>
        <begin position="190"/>
        <end position="223"/>
    </location>
</feature>
<dbReference type="Gene3D" id="3.40.50.1820">
    <property type="entry name" value="alpha/beta hydrolase"/>
    <property type="match status" value="1"/>
</dbReference>
<feature type="repeat" description="PPR" evidence="3">
    <location>
        <begin position="645"/>
        <end position="679"/>
    </location>
</feature>
<proteinExistence type="inferred from homology"/>
<dbReference type="Pfam" id="PF13812">
    <property type="entry name" value="PPR_3"/>
    <property type="match status" value="1"/>
</dbReference>
<sequence length="1411" mass="160259">MEDEQHQPWRVLEFYSGIGGMGNIQMLTAADLDRYRANVWLLSPSYQPYTRQGLQKQSADARASSFLTILENIPQLTQPPVMVFVENVVGFEAKRKPSSFCKPELMDSLFVCQNHYLTAKQVSNLHSFPKEFDFSEHVTLRQRKKHLTKSPKTKMQTRFRPSIPNVTKHHISSFSSKTEKPVLQDPIRSKTHLSESQISPKNDPNSKNPNLKNPLNSNAEKSFSKNPLLSKNHVSELLIYYKNDPYLALQHFISASKKGVVLDNEFSEPFIVLVHILMCRDSYYGTAKDLISKRVFGFSDNGSGDIVAEILSTAKIFDFGHDLSSRVVNYLLCSLVRSGRFNDAIVCFRRMVENNVVPCVPYVHVLLKELVRNSRIAEARDVFGNVLRLGIPYDCAVIRVMIRACLKEGKIDEAEKYFWDAKANGMKLDAMTYSTAIYAVCKKPDAISACGLLNEMKDKGWVPSNGTYTNVIGACMKQKCLTEALRLKDEMISSGVRLNVVAATSLMKGYCVKGDLYSALDLFEKIVEDGVCPNRVTYSVLIEGCFNNGDTKKGFELYTRMKNEGINPNVYNVNTLIIRFFESGYIDEAMKLFDEAVETGIANVFTYNNIISCLCKLDKVKEASDVFDVALDLFNTMQEKGYKPNVITYSILIDGYFRKGKSEEALGIFDQMVDLGFIPSDYTFNIVINGLCKVGQTSEASNMFKKVVEKGFNPTCMTYNSIIDGFVKEGNINSALSVYTEMHEAGITPNVVTYTSLIHGFCKCKNMDLALKMRNEMKRKGLELDVTAYNALINGFRKIRDMGSARDIFNEIYEVGLSPNNAVYNSMISGFRDLDNIEEAVDFHKKMVNEGMLCDLRTYTTLIDGLLKSGKIVSASDLYTEMLAKNIVPDVFTYTVLVNGLCHKGIPGIKDSLLQEFGVRLVSYDLPGFGESDPHPGRNLESSAMDLLFLSYAMHITDKFWVVGYSGGSMHTWAALKYIPDRIAGAFMVAPLLNPYEPSMNKAEIRRTWDKWMSKRRLIFLSGNLDQIDKWLGMSLGKRDNIFIEELRYQEFWKRDLGESVSSRGFSISDLNVQKKRQGKGIMFWLKSIYKRPQDKLTGFLGPIHIWQGMEDRVVPLSMSDYVHQILPGAMVHKLLYEGHFTYFYFCDECHRQIFTTVFGNPQGTLPIKVDPVIPMKEETKDDKVDPLIPTLTWNIEDLIPPSERFIYNFNSKDERENGGCFLVVFQVDSGWVPDWITHAYLECHLWRIAMKIYHKECIKLAPTLAFFYLKFAKNLGELERLLLHDCKFITNHVKTCKYQVLERKNANGEKMSVDHLSELARVAPNRLHSGVNNGSMLTNFEKSVNEQARSNDLKALEISLSMKKMRLKEAQIAVNCDSNYLERFKLSMGISKANCDSNYLERFKLSLGIG</sequence>
<comment type="caution">
    <text evidence="6">The sequence shown here is derived from an EMBL/GenBank/DDBJ whole genome shotgun (WGS) entry which is preliminary data.</text>
</comment>
<dbReference type="Pfam" id="PF12854">
    <property type="entry name" value="PPR_1"/>
    <property type="match status" value="1"/>
</dbReference>
<feature type="repeat" description="PPR" evidence="3">
    <location>
        <begin position="569"/>
        <end position="603"/>
    </location>
</feature>
<feature type="region of interest" description="Disordered" evidence="4">
    <location>
        <begin position="139"/>
        <end position="162"/>
    </location>
</feature>
<dbReference type="InterPro" id="IPR011990">
    <property type="entry name" value="TPR-like_helical_dom_sf"/>
</dbReference>
<evidence type="ECO:0000313" key="6">
    <source>
        <dbReference type="EMBL" id="PWA70080.1"/>
    </source>
</evidence>
<dbReference type="PROSITE" id="PS51375">
    <property type="entry name" value="PPR"/>
    <property type="match status" value="14"/>
</dbReference>
<feature type="repeat" description="PPR" evidence="3">
    <location>
        <begin position="534"/>
        <end position="568"/>
    </location>
</feature>
<feature type="repeat" description="PPR" evidence="3">
    <location>
        <begin position="855"/>
        <end position="889"/>
    </location>
</feature>
<dbReference type="NCBIfam" id="TIGR00756">
    <property type="entry name" value="PPR"/>
    <property type="match status" value="12"/>
</dbReference>
<gene>
    <name evidence="6" type="ORF">CTI12_AA292210</name>
</gene>
<dbReference type="GO" id="GO:0016787">
    <property type="term" value="F:hydrolase activity"/>
    <property type="evidence" value="ECO:0007669"/>
    <property type="project" value="UniProtKB-ARBA"/>
</dbReference>
<evidence type="ECO:0000313" key="7">
    <source>
        <dbReference type="Proteomes" id="UP000245207"/>
    </source>
</evidence>
<organism evidence="6 7">
    <name type="scientific">Artemisia annua</name>
    <name type="common">Sweet wormwood</name>
    <dbReference type="NCBI Taxonomy" id="35608"/>
    <lineage>
        <taxon>Eukaryota</taxon>
        <taxon>Viridiplantae</taxon>
        <taxon>Streptophyta</taxon>
        <taxon>Embryophyta</taxon>
        <taxon>Tracheophyta</taxon>
        <taxon>Spermatophyta</taxon>
        <taxon>Magnoliopsida</taxon>
        <taxon>eudicotyledons</taxon>
        <taxon>Gunneridae</taxon>
        <taxon>Pentapetalae</taxon>
        <taxon>asterids</taxon>
        <taxon>campanulids</taxon>
        <taxon>Asterales</taxon>
        <taxon>Asteraceae</taxon>
        <taxon>Asteroideae</taxon>
        <taxon>Anthemideae</taxon>
        <taxon>Artemisiinae</taxon>
        <taxon>Artemisia</taxon>
    </lineage>
</organism>
<evidence type="ECO:0000259" key="5">
    <source>
        <dbReference type="Pfam" id="PF00561"/>
    </source>
</evidence>
<feature type="compositionally biased region" description="Basic residues" evidence="4">
    <location>
        <begin position="140"/>
        <end position="157"/>
    </location>
</feature>
<feature type="repeat" description="PPR" evidence="3">
    <location>
        <begin position="680"/>
        <end position="714"/>
    </location>
</feature>
<feature type="repeat" description="PPR" evidence="3">
    <location>
        <begin position="394"/>
        <end position="428"/>
    </location>
</feature>
<name>A0A2U1N982_ARTAN</name>
<dbReference type="SUPFAM" id="SSF53335">
    <property type="entry name" value="S-adenosyl-L-methionine-dependent methyltransferases"/>
    <property type="match status" value="1"/>
</dbReference>
<accession>A0A2U1N982</accession>
<dbReference type="Gene3D" id="3.40.50.150">
    <property type="entry name" value="Vaccinia Virus protein VP39"/>
    <property type="match status" value="1"/>
</dbReference>
<dbReference type="SUPFAM" id="SSF81901">
    <property type="entry name" value="HCP-like"/>
    <property type="match status" value="2"/>
</dbReference>
<evidence type="ECO:0000256" key="1">
    <source>
        <dbReference type="ARBA" id="ARBA00007626"/>
    </source>
</evidence>
<dbReference type="SUPFAM" id="SSF53474">
    <property type="entry name" value="alpha/beta-Hydrolases"/>
    <property type="match status" value="1"/>
</dbReference>
<dbReference type="Proteomes" id="UP000245207">
    <property type="component" value="Unassembled WGS sequence"/>
</dbReference>